<evidence type="ECO:0000313" key="2">
    <source>
        <dbReference type="EMBL" id="KAA8567191.1"/>
    </source>
</evidence>
<sequence>MLKQSEISKPLRERTPNSIGIFIHTYICFKPFAPIIILQCFMPSNPSVHVETALMYFFYTRWISSCAQHETPRLPKPREEIHPDQTRPCHAMPCHTKPNQTKPNHTAMPASISTTLSQPIRHRAEKWELDARI</sequence>
<dbReference type="Proteomes" id="UP000322873">
    <property type="component" value="Unassembled WGS sequence"/>
</dbReference>
<evidence type="ECO:0000256" key="1">
    <source>
        <dbReference type="SAM" id="MobiDB-lite"/>
    </source>
</evidence>
<proteinExistence type="predicted"/>
<keyword evidence="3" id="KW-1185">Reference proteome</keyword>
<accession>A0A5M9JD41</accession>
<dbReference type="EMBL" id="VICG01000011">
    <property type="protein sequence ID" value="KAA8567191.1"/>
    <property type="molecule type" value="Genomic_DNA"/>
</dbReference>
<gene>
    <name evidence="2" type="ORF">EYC84_010245</name>
</gene>
<protein>
    <submittedName>
        <fullName evidence="2">Uncharacterized protein</fullName>
    </submittedName>
</protein>
<evidence type="ECO:0000313" key="3">
    <source>
        <dbReference type="Proteomes" id="UP000322873"/>
    </source>
</evidence>
<organism evidence="2 3">
    <name type="scientific">Monilinia fructicola</name>
    <name type="common">Brown rot fungus</name>
    <name type="synonym">Ciboria fructicola</name>
    <dbReference type="NCBI Taxonomy" id="38448"/>
    <lineage>
        <taxon>Eukaryota</taxon>
        <taxon>Fungi</taxon>
        <taxon>Dikarya</taxon>
        <taxon>Ascomycota</taxon>
        <taxon>Pezizomycotina</taxon>
        <taxon>Leotiomycetes</taxon>
        <taxon>Helotiales</taxon>
        <taxon>Sclerotiniaceae</taxon>
        <taxon>Monilinia</taxon>
    </lineage>
</organism>
<feature type="region of interest" description="Disordered" evidence="1">
    <location>
        <begin position="73"/>
        <end position="106"/>
    </location>
</feature>
<feature type="compositionally biased region" description="Basic and acidic residues" evidence="1">
    <location>
        <begin position="73"/>
        <end position="87"/>
    </location>
</feature>
<reference evidence="2 3" key="1">
    <citation type="submission" date="2019-06" db="EMBL/GenBank/DDBJ databases">
        <title>Genome Sequence of the Brown Rot Fungal Pathogen Monilinia fructicola.</title>
        <authorList>
            <person name="De Miccolis Angelini R.M."/>
            <person name="Landi L."/>
            <person name="Abate D."/>
            <person name="Pollastro S."/>
            <person name="Romanazzi G."/>
            <person name="Faretra F."/>
        </authorList>
    </citation>
    <scope>NUCLEOTIDE SEQUENCE [LARGE SCALE GENOMIC DNA]</scope>
    <source>
        <strain evidence="2 3">Mfrc123</strain>
    </source>
</reference>
<comment type="caution">
    <text evidence="2">The sequence shown here is derived from an EMBL/GenBank/DDBJ whole genome shotgun (WGS) entry which is preliminary data.</text>
</comment>
<dbReference type="AlphaFoldDB" id="A0A5M9JD41"/>
<name>A0A5M9JD41_MONFR</name>